<sequence length="137" mass="15229">MPPKSTPLTHVVVCQMIKESVDATIAVERARHANAGNDARGSRPVRGQDAALVVHECTFVRFMKCNPSVFCGVEGALKLRRWFENTESVFEISEYPEGKKVKFAAATLEGPNLTCWNSKIATMGLETVNQMPWTEMK</sequence>
<dbReference type="EMBL" id="BKCJ011256587">
    <property type="protein sequence ID" value="GFD11049.1"/>
    <property type="molecule type" value="Genomic_DNA"/>
</dbReference>
<dbReference type="GO" id="GO:0003964">
    <property type="term" value="F:RNA-directed DNA polymerase activity"/>
    <property type="evidence" value="ECO:0007669"/>
    <property type="project" value="UniProtKB-KW"/>
</dbReference>
<protein>
    <submittedName>
        <fullName evidence="1">Putative reverse transcriptase domain-containing protein</fullName>
    </submittedName>
</protein>
<comment type="caution">
    <text evidence="1">The sequence shown here is derived from an EMBL/GenBank/DDBJ whole genome shotgun (WGS) entry which is preliminary data.</text>
</comment>
<gene>
    <name evidence="1" type="ORF">Tci_883018</name>
</gene>
<evidence type="ECO:0000313" key="1">
    <source>
        <dbReference type="EMBL" id="GFD11049.1"/>
    </source>
</evidence>
<accession>A0A699TPA4</accession>
<proteinExistence type="predicted"/>
<keyword evidence="1" id="KW-0808">Transferase</keyword>
<keyword evidence="1" id="KW-0548">Nucleotidyltransferase</keyword>
<organism evidence="1">
    <name type="scientific">Tanacetum cinerariifolium</name>
    <name type="common">Dalmatian daisy</name>
    <name type="synonym">Chrysanthemum cinerariifolium</name>
    <dbReference type="NCBI Taxonomy" id="118510"/>
    <lineage>
        <taxon>Eukaryota</taxon>
        <taxon>Viridiplantae</taxon>
        <taxon>Streptophyta</taxon>
        <taxon>Embryophyta</taxon>
        <taxon>Tracheophyta</taxon>
        <taxon>Spermatophyta</taxon>
        <taxon>Magnoliopsida</taxon>
        <taxon>eudicotyledons</taxon>
        <taxon>Gunneridae</taxon>
        <taxon>Pentapetalae</taxon>
        <taxon>asterids</taxon>
        <taxon>campanulids</taxon>
        <taxon>Asterales</taxon>
        <taxon>Asteraceae</taxon>
        <taxon>Asteroideae</taxon>
        <taxon>Anthemideae</taxon>
        <taxon>Anthemidinae</taxon>
        <taxon>Tanacetum</taxon>
    </lineage>
</organism>
<name>A0A699TPA4_TANCI</name>
<keyword evidence="1" id="KW-0695">RNA-directed DNA polymerase</keyword>
<dbReference type="AlphaFoldDB" id="A0A699TPA4"/>
<reference evidence="1" key="1">
    <citation type="journal article" date="2019" name="Sci. Rep.">
        <title>Draft genome of Tanacetum cinerariifolium, the natural source of mosquito coil.</title>
        <authorList>
            <person name="Yamashiro T."/>
            <person name="Shiraishi A."/>
            <person name="Satake H."/>
            <person name="Nakayama K."/>
        </authorList>
    </citation>
    <scope>NUCLEOTIDE SEQUENCE</scope>
</reference>